<comment type="subcellular location">
    <subcellularLocation>
        <location evidence="3">Cell projection</location>
        <location evidence="3">Cilium</location>
    </subcellularLocation>
    <subcellularLocation>
        <location evidence="1">Cytoplasm</location>
        <location evidence="1">Cytoskeleton</location>
        <location evidence="1">Microtubule organizing center</location>
        <location evidence="1">Centrosome</location>
        <location evidence="1">Centriole</location>
    </subcellularLocation>
    <subcellularLocation>
        <location evidence="2">Nucleus</location>
    </subcellularLocation>
</comment>
<evidence type="ECO:0000256" key="5">
    <source>
        <dbReference type="ARBA" id="ARBA00014184"/>
    </source>
</evidence>
<evidence type="ECO:0000259" key="15">
    <source>
        <dbReference type="SMART" id="SM00864"/>
    </source>
</evidence>
<organism evidence="16 17">
    <name type="scientific">Toxoplasma gondii</name>
    <dbReference type="NCBI Taxonomy" id="5811"/>
    <lineage>
        <taxon>Eukaryota</taxon>
        <taxon>Sar</taxon>
        <taxon>Alveolata</taxon>
        <taxon>Apicomplexa</taxon>
        <taxon>Conoidasida</taxon>
        <taxon>Coccidia</taxon>
        <taxon>Eucoccidiorida</taxon>
        <taxon>Eimeriorina</taxon>
        <taxon>Sarcocystidae</taxon>
        <taxon>Toxoplasma</taxon>
    </lineage>
</organism>
<reference evidence="16 17" key="1">
    <citation type="submission" date="2020-03" db="EMBL/GenBank/DDBJ databases">
        <title>Genome sequence of Toxoplasma gondii RH-88 strain.</title>
        <authorList>
            <person name="Lorenzi H.A."/>
            <person name="Venepally P."/>
            <person name="Rozenberg A."/>
            <person name="Sibley D."/>
        </authorList>
    </citation>
    <scope>NUCLEOTIDE SEQUENCE [LARGE SCALE GENOMIC DNA]</scope>
    <source>
        <strain evidence="16 17">RH-88</strain>
    </source>
</reference>
<gene>
    <name evidence="16" type="ORF">TGRH88_023050</name>
</gene>
<feature type="compositionally biased region" description="Polar residues" evidence="14">
    <location>
        <begin position="507"/>
        <end position="519"/>
    </location>
</feature>
<dbReference type="AlphaFoldDB" id="A0A7J6KFY6"/>
<keyword evidence="11" id="KW-0966">Cell projection</keyword>
<evidence type="ECO:0000256" key="4">
    <source>
        <dbReference type="ARBA" id="ARBA00009636"/>
    </source>
</evidence>
<evidence type="ECO:0000256" key="11">
    <source>
        <dbReference type="ARBA" id="ARBA00023273"/>
    </source>
</evidence>
<keyword evidence="6" id="KW-0493">Microtubule</keyword>
<dbReference type="GO" id="GO:0005525">
    <property type="term" value="F:GTP binding"/>
    <property type="evidence" value="ECO:0007669"/>
    <property type="project" value="UniProtKB-KW"/>
</dbReference>
<dbReference type="GO" id="GO:0005814">
    <property type="term" value="C:centriole"/>
    <property type="evidence" value="ECO:0007669"/>
    <property type="project" value="UniProtKB-SubCell"/>
</dbReference>
<keyword evidence="17" id="KW-1185">Reference proteome</keyword>
<dbReference type="InterPro" id="IPR003008">
    <property type="entry name" value="Tubulin_FtsZ_GTPase"/>
</dbReference>
<keyword evidence="8" id="KW-0970">Cilium biogenesis/degradation</keyword>
<keyword evidence="10" id="KW-0539">Nucleus</keyword>
<comment type="caution">
    <text evidence="16">The sequence shown here is derived from an EMBL/GenBank/DDBJ whole genome shotgun (WGS) entry which is preliminary data.</text>
</comment>
<dbReference type="GO" id="GO:0030030">
    <property type="term" value="P:cell projection organization"/>
    <property type="evidence" value="ECO:0007669"/>
    <property type="project" value="UniProtKB-KW"/>
</dbReference>
<keyword evidence="9" id="KW-0342">GTP-binding</keyword>
<evidence type="ECO:0000256" key="12">
    <source>
        <dbReference type="ARBA" id="ARBA00030594"/>
    </source>
</evidence>
<evidence type="ECO:0000256" key="7">
    <source>
        <dbReference type="ARBA" id="ARBA00022741"/>
    </source>
</evidence>
<dbReference type="GO" id="GO:0005929">
    <property type="term" value="C:cilium"/>
    <property type="evidence" value="ECO:0007669"/>
    <property type="project" value="UniProtKB-SubCell"/>
</dbReference>
<evidence type="ECO:0000256" key="8">
    <source>
        <dbReference type="ARBA" id="ARBA00022794"/>
    </source>
</evidence>
<dbReference type="PROSITE" id="PS00227">
    <property type="entry name" value="TUBULIN"/>
    <property type="match status" value="1"/>
</dbReference>
<dbReference type="InterPro" id="IPR017975">
    <property type="entry name" value="Tubulin_CS"/>
</dbReference>
<evidence type="ECO:0000256" key="10">
    <source>
        <dbReference type="ARBA" id="ARBA00023242"/>
    </source>
</evidence>
<keyword evidence="7" id="KW-0547">Nucleotide-binding</keyword>
<dbReference type="VEuPathDB" id="ToxoDB:TGME49_207600"/>
<dbReference type="InterPro" id="IPR002967">
    <property type="entry name" value="Delta_tubulin"/>
</dbReference>
<name>A0A7J6KFY6_TOXGO</name>
<feature type="region of interest" description="Disordered" evidence="14">
    <location>
        <begin position="342"/>
        <end position="363"/>
    </location>
</feature>
<dbReference type="Proteomes" id="UP000557509">
    <property type="component" value="Unassembled WGS sequence"/>
</dbReference>
<dbReference type="Gene3D" id="3.40.50.1440">
    <property type="entry name" value="Tubulin/FtsZ, GTPase domain"/>
    <property type="match status" value="1"/>
</dbReference>
<dbReference type="PRINTS" id="PR01224">
    <property type="entry name" value="DELTATUBULIN"/>
</dbReference>
<accession>A0A7J6KFY6</accession>
<feature type="compositionally biased region" description="Basic residues" evidence="14">
    <location>
        <begin position="354"/>
        <end position="363"/>
    </location>
</feature>
<protein>
    <recommendedName>
        <fullName evidence="5">Tubulin delta chain</fullName>
    </recommendedName>
    <alternativeName>
        <fullName evidence="12">Delta-tubulin</fullName>
    </alternativeName>
</protein>
<comment type="similarity">
    <text evidence="4">Belongs to the tubulin family.</text>
</comment>
<dbReference type="GO" id="GO:0005634">
    <property type="term" value="C:nucleus"/>
    <property type="evidence" value="ECO:0007669"/>
    <property type="project" value="UniProtKB-SubCell"/>
</dbReference>
<proteinExistence type="inferred from homology"/>
<dbReference type="SUPFAM" id="SSF55307">
    <property type="entry name" value="Tubulin C-terminal domain-like"/>
    <property type="match status" value="1"/>
</dbReference>
<feature type="region of interest" description="Disordered" evidence="14">
    <location>
        <begin position="376"/>
        <end position="399"/>
    </location>
</feature>
<dbReference type="SUPFAM" id="SSF52490">
    <property type="entry name" value="Tubulin nucleotide-binding domain-like"/>
    <property type="match status" value="1"/>
</dbReference>
<evidence type="ECO:0000256" key="3">
    <source>
        <dbReference type="ARBA" id="ARBA00004138"/>
    </source>
</evidence>
<dbReference type="SMART" id="SM00864">
    <property type="entry name" value="Tubulin"/>
    <property type="match status" value="1"/>
</dbReference>
<dbReference type="PANTHER" id="PTHR11588">
    <property type="entry name" value="TUBULIN"/>
    <property type="match status" value="1"/>
</dbReference>
<dbReference type="InterPro" id="IPR008280">
    <property type="entry name" value="Tub_FtsZ_C"/>
</dbReference>
<evidence type="ECO:0000256" key="14">
    <source>
        <dbReference type="SAM" id="MobiDB-lite"/>
    </source>
</evidence>
<feature type="compositionally biased region" description="Polar residues" evidence="14">
    <location>
        <begin position="376"/>
        <end position="386"/>
    </location>
</feature>
<dbReference type="Pfam" id="PF00091">
    <property type="entry name" value="Tubulin"/>
    <property type="match status" value="1"/>
</dbReference>
<evidence type="ECO:0000256" key="1">
    <source>
        <dbReference type="ARBA" id="ARBA00004114"/>
    </source>
</evidence>
<feature type="region of interest" description="Disordered" evidence="14">
    <location>
        <begin position="480"/>
        <end position="522"/>
    </location>
</feature>
<evidence type="ECO:0000256" key="9">
    <source>
        <dbReference type="ARBA" id="ARBA00023134"/>
    </source>
</evidence>
<dbReference type="GO" id="GO:0007017">
    <property type="term" value="P:microtubule-based process"/>
    <property type="evidence" value="ECO:0007669"/>
    <property type="project" value="InterPro"/>
</dbReference>
<dbReference type="InterPro" id="IPR036525">
    <property type="entry name" value="Tubulin/FtsZ_GTPase_sf"/>
</dbReference>
<sequence>MAVVAVQIGQCGNQLGVALFSRIAEEIAFAQSVRDEARARRLASIYFRDSEANKGSIASSSCAAVATDARVASLFTSLDRKREDTYAVSSEAWTPDNPKGLSPQWPMADAPAIARSILVDSEPGVLDTCLSGSPYSTPTGSRDKTGSSVIYSSNRDFTFSRSLHESHSATSFQWQYSKRNAIYGARATGCGNNWAIGYLREGPRREEAIVGALQCELEKVDSLSSVLLIYSLAGGTGSGIGAFMNAVCHDLLGSTATVNLAVWPFASGELSVQSYNTALSLAHAYFFMDGMILAENTRLEELCGGTGTSFGGPSFSDMNRAISAAVASATLFPHHRWVTATAPGRLQSQMKTQSSHHGRKTLRHHGAGVASFSGGRQTLSRCSHSNPPEAVSPPSTPENSVLPIGASPLPFVVRELCSQPAYKLLTVFHNSIPTFAPVSKPHTYGSPQGFLSSPSCRHDSPFGCDTYGSLFKQMLRQFSRSTLRTPSSPADSGGLKRNAGIPGGFEQLSNCNKGTSPQVDSGKRFWSSMGPTGEPVGERTPFSEGGQKRTFRGRLANQSAHARTSECGDCGKSGVPTTDTVRRTGERRTSGTLGAWAFIRGTDIEAAEAEEGFYPEEHLDSAVRICKENTVPIRVFREKLGGYGGIKQRSVSLVSNCLTPLGALREGLRKARALIACNAYTHHYERHGLPRSEIQDSIGGLEEIIEAYDML</sequence>
<feature type="region of interest" description="Disordered" evidence="14">
    <location>
        <begin position="554"/>
        <end position="587"/>
    </location>
</feature>
<evidence type="ECO:0000256" key="13">
    <source>
        <dbReference type="ARBA" id="ARBA00046149"/>
    </source>
</evidence>
<evidence type="ECO:0000313" key="16">
    <source>
        <dbReference type="EMBL" id="KAF4646028.1"/>
    </source>
</evidence>
<evidence type="ECO:0000256" key="2">
    <source>
        <dbReference type="ARBA" id="ARBA00004123"/>
    </source>
</evidence>
<dbReference type="EMBL" id="JAAUHK010000186">
    <property type="protein sequence ID" value="KAF4646028.1"/>
    <property type="molecule type" value="Genomic_DNA"/>
</dbReference>
<dbReference type="GO" id="GO:0005874">
    <property type="term" value="C:microtubule"/>
    <property type="evidence" value="ECO:0007669"/>
    <property type="project" value="UniProtKB-KW"/>
</dbReference>
<evidence type="ECO:0000256" key="6">
    <source>
        <dbReference type="ARBA" id="ARBA00022701"/>
    </source>
</evidence>
<dbReference type="GO" id="GO:0005200">
    <property type="term" value="F:structural constituent of cytoskeleton"/>
    <property type="evidence" value="ECO:0007669"/>
    <property type="project" value="InterPro"/>
</dbReference>
<feature type="compositionally biased region" description="Polar residues" evidence="14">
    <location>
        <begin position="480"/>
        <end position="490"/>
    </location>
</feature>
<dbReference type="InterPro" id="IPR000217">
    <property type="entry name" value="Tubulin"/>
</dbReference>
<dbReference type="CDD" id="cd02189">
    <property type="entry name" value="delta_zeta_tubulin-like"/>
    <property type="match status" value="1"/>
</dbReference>
<feature type="domain" description="Tubulin/FtsZ GTPase" evidence="15">
    <location>
        <begin position="110"/>
        <end position="334"/>
    </location>
</feature>
<evidence type="ECO:0000313" key="17">
    <source>
        <dbReference type="Proteomes" id="UP000557509"/>
    </source>
</evidence>
<comment type="function">
    <text evidence="13">Acts as a positive regulator of hedgehog signaling and regulates ciliary function.</text>
</comment>